<reference evidence="1" key="1">
    <citation type="submission" date="2022-09" db="EMBL/GenBank/DDBJ databases">
        <title>Fusarium specimens isolated from Avocado Roots.</title>
        <authorList>
            <person name="Stajich J."/>
            <person name="Roper C."/>
            <person name="Heimlech-Rivalta G."/>
        </authorList>
    </citation>
    <scope>NUCLEOTIDE SEQUENCE</scope>
    <source>
        <strain evidence="1">A02</strain>
    </source>
</reference>
<organism evidence="1 2">
    <name type="scientific">Fusarium falciforme</name>
    <dbReference type="NCBI Taxonomy" id="195108"/>
    <lineage>
        <taxon>Eukaryota</taxon>
        <taxon>Fungi</taxon>
        <taxon>Dikarya</taxon>
        <taxon>Ascomycota</taxon>
        <taxon>Pezizomycotina</taxon>
        <taxon>Sordariomycetes</taxon>
        <taxon>Hypocreomycetidae</taxon>
        <taxon>Hypocreales</taxon>
        <taxon>Nectriaceae</taxon>
        <taxon>Fusarium</taxon>
        <taxon>Fusarium solani species complex</taxon>
    </lineage>
</organism>
<accession>A0A9W8R0S0</accession>
<dbReference type="Proteomes" id="UP001152087">
    <property type="component" value="Unassembled WGS sequence"/>
</dbReference>
<sequence>MDGGLYFNLDTDLAYWTRLCGCGGFPPDNQWVPLELALRKALDMWKLGKFTWGGETGWYRSREAVSYVSWTPQDLTTTLRHWECLLEVIQSRLPEGTPRSPLLDPLSVDLVSKFRLSSFARAFLCAAKRPSFKYVAPGITAFTPETFAATYG</sequence>
<keyword evidence="2" id="KW-1185">Reference proteome</keyword>
<name>A0A9W8R0S0_9HYPO</name>
<dbReference type="AlphaFoldDB" id="A0A9W8R0S0"/>
<evidence type="ECO:0000313" key="2">
    <source>
        <dbReference type="Proteomes" id="UP001152087"/>
    </source>
</evidence>
<evidence type="ECO:0000313" key="1">
    <source>
        <dbReference type="EMBL" id="KAJ4183126.1"/>
    </source>
</evidence>
<comment type="caution">
    <text evidence="1">The sequence shown here is derived from an EMBL/GenBank/DDBJ whole genome shotgun (WGS) entry which is preliminary data.</text>
</comment>
<gene>
    <name evidence="1" type="ORF">NW755_009975</name>
</gene>
<dbReference type="EMBL" id="JAOQAV010000031">
    <property type="protein sequence ID" value="KAJ4183126.1"/>
    <property type="molecule type" value="Genomic_DNA"/>
</dbReference>
<protein>
    <submittedName>
        <fullName evidence="1">Uncharacterized protein</fullName>
    </submittedName>
</protein>
<proteinExistence type="predicted"/>